<dbReference type="Proteomes" id="UP000550401">
    <property type="component" value="Unassembled WGS sequence"/>
</dbReference>
<accession>A0A839F1F2</accession>
<sequence length="58" mass="6203">MSAPAISRQPEVGPTHDGRIGIYVGGAYRLLPPDEARAFAQRVLATADEVEQRIGAAR</sequence>
<dbReference type="EMBL" id="JACGXL010000001">
    <property type="protein sequence ID" value="MBA8886144.1"/>
    <property type="molecule type" value="Genomic_DNA"/>
</dbReference>
<dbReference type="AlphaFoldDB" id="A0A839F1F2"/>
<proteinExistence type="predicted"/>
<comment type="caution">
    <text evidence="1">The sequence shown here is derived from an EMBL/GenBank/DDBJ whole genome shotgun (WGS) entry which is preliminary data.</text>
</comment>
<evidence type="ECO:0000313" key="2">
    <source>
        <dbReference type="Proteomes" id="UP000550401"/>
    </source>
</evidence>
<evidence type="ECO:0000313" key="1">
    <source>
        <dbReference type="EMBL" id="MBA8886144.1"/>
    </source>
</evidence>
<protein>
    <submittedName>
        <fullName evidence="1">Uncharacterized protein</fullName>
    </submittedName>
</protein>
<gene>
    <name evidence="1" type="ORF">FHW12_000335</name>
</gene>
<dbReference type="RefSeq" id="WP_182529249.1">
    <property type="nucleotide sequence ID" value="NZ_JACGXL010000001.1"/>
</dbReference>
<reference evidence="1 2" key="1">
    <citation type="submission" date="2020-07" db="EMBL/GenBank/DDBJ databases">
        <title>Genomic Encyclopedia of Type Strains, Phase IV (KMG-V): Genome sequencing to study the core and pangenomes of soil and plant-associated prokaryotes.</title>
        <authorList>
            <person name="Whitman W."/>
        </authorList>
    </citation>
    <scope>NUCLEOTIDE SEQUENCE [LARGE SCALE GENOMIC DNA]</scope>
    <source>
        <strain evidence="1 2">RH2WT43</strain>
    </source>
</reference>
<keyword evidence="2" id="KW-1185">Reference proteome</keyword>
<organism evidence="1 2">
    <name type="scientific">Dokdonella fugitiva</name>
    <dbReference type="NCBI Taxonomy" id="328517"/>
    <lineage>
        <taxon>Bacteria</taxon>
        <taxon>Pseudomonadati</taxon>
        <taxon>Pseudomonadota</taxon>
        <taxon>Gammaproteobacteria</taxon>
        <taxon>Lysobacterales</taxon>
        <taxon>Rhodanobacteraceae</taxon>
        <taxon>Dokdonella</taxon>
    </lineage>
</organism>
<name>A0A839F1F2_9GAMM</name>